<dbReference type="Proteomes" id="UP001283361">
    <property type="component" value="Unassembled WGS sequence"/>
</dbReference>
<feature type="compositionally biased region" description="Basic and acidic residues" evidence="1">
    <location>
        <begin position="1"/>
        <end position="23"/>
    </location>
</feature>
<organism evidence="2 3">
    <name type="scientific">Elysia crispata</name>
    <name type="common">lettuce slug</name>
    <dbReference type="NCBI Taxonomy" id="231223"/>
    <lineage>
        <taxon>Eukaryota</taxon>
        <taxon>Metazoa</taxon>
        <taxon>Spiralia</taxon>
        <taxon>Lophotrochozoa</taxon>
        <taxon>Mollusca</taxon>
        <taxon>Gastropoda</taxon>
        <taxon>Heterobranchia</taxon>
        <taxon>Euthyneura</taxon>
        <taxon>Panpulmonata</taxon>
        <taxon>Sacoglossa</taxon>
        <taxon>Placobranchoidea</taxon>
        <taxon>Plakobranchidae</taxon>
        <taxon>Elysia</taxon>
    </lineage>
</organism>
<reference evidence="2" key="1">
    <citation type="journal article" date="2023" name="G3 (Bethesda)">
        <title>A reference genome for the long-term kleptoplast-retaining sea slug Elysia crispata morphotype clarki.</title>
        <authorList>
            <person name="Eastman K.E."/>
            <person name="Pendleton A.L."/>
            <person name="Shaikh M.A."/>
            <person name="Suttiyut T."/>
            <person name="Ogas R."/>
            <person name="Tomko P."/>
            <person name="Gavelis G."/>
            <person name="Widhalm J.R."/>
            <person name="Wisecaver J.H."/>
        </authorList>
    </citation>
    <scope>NUCLEOTIDE SEQUENCE</scope>
    <source>
        <strain evidence="2">ECLA1</strain>
    </source>
</reference>
<protein>
    <submittedName>
        <fullName evidence="2">Uncharacterized protein</fullName>
    </submittedName>
</protein>
<proteinExistence type="predicted"/>
<dbReference type="AlphaFoldDB" id="A0AAE0YFB8"/>
<gene>
    <name evidence="2" type="ORF">RRG08_043529</name>
</gene>
<keyword evidence="3" id="KW-1185">Reference proteome</keyword>
<sequence length="95" mass="10610">MKGRREDTSGLASRREKTGDKKAGRLAGRHSSAIVDLLVTKMHVRWDQVRQRLVSLPVFTSGDPHAHFMFERRKPKSGEATLRAPGVYQSAIIAV</sequence>
<evidence type="ECO:0000256" key="1">
    <source>
        <dbReference type="SAM" id="MobiDB-lite"/>
    </source>
</evidence>
<comment type="caution">
    <text evidence="2">The sequence shown here is derived from an EMBL/GenBank/DDBJ whole genome shotgun (WGS) entry which is preliminary data.</text>
</comment>
<name>A0AAE0YFB8_9GAST</name>
<feature type="region of interest" description="Disordered" evidence="1">
    <location>
        <begin position="1"/>
        <end position="27"/>
    </location>
</feature>
<accession>A0AAE0YFB8</accession>
<dbReference type="EMBL" id="JAWDGP010006298">
    <property type="protein sequence ID" value="KAK3743797.1"/>
    <property type="molecule type" value="Genomic_DNA"/>
</dbReference>
<evidence type="ECO:0000313" key="2">
    <source>
        <dbReference type="EMBL" id="KAK3743797.1"/>
    </source>
</evidence>
<evidence type="ECO:0000313" key="3">
    <source>
        <dbReference type="Proteomes" id="UP001283361"/>
    </source>
</evidence>